<comment type="caution">
    <text evidence="1">The sequence shown here is derived from an EMBL/GenBank/DDBJ whole genome shotgun (WGS) entry which is preliminary data.</text>
</comment>
<gene>
    <name evidence="1" type="ORF">RSO68_03585</name>
</gene>
<dbReference type="EMBL" id="JAVXUR010000001">
    <property type="protein sequence ID" value="MDT8878548.1"/>
    <property type="molecule type" value="Genomic_DNA"/>
</dbReference>
<sequence>MAIEISDRAREWLRKHGGVAMVRLSPRHGCCGGRADIAVAEARTPDAPEYFTRLERDDVVLYIDPTLVDQGLTLDVEGFRGLRHLFVDGASLSR</sequence>
<keyword evidence="2" id="KW-1185">Reference proteome</keyword>
<reference evidence="2" key="1">
    <citation type="submission" date="2023-07" db="EMBL/GenBank/DDBJ databases">
        <title>Substrates and metabolic shifts associated with increased methane emissions in unrestored hypersaline salterns.</title>
        <authorList>
            <person name="Bueno De Mesquita C.P."/>
            <person name="Tringe S.G."/>
        </authorList>
    </citation>
    <scope>NUCLEOTIDE SEQUENCE [LARGE SCALE GENOMIC DNA]</scope>
    <source>
        <strain evidence="2">I4</strain>
    </source>
</reference>
<organism evidence="1 2">
    <name type="scientific">Halomonas saccharevitans</name>
    <dbReference type="NCBI Taxonomy" id="416872"/>
    <lineage>
        <taxon>Bacteria</taxon>
        <taxon>Pseudomonadati</taxon>
        <taxon>Pseudomonadota</taxon>
        <taxon>Gammaproteobacteria</taxon>
        <taxon>Oceanospirillales</taxon>
        <taxon>Halomonadaceae</taxon>
        <taxon>Halomonas</taxon>
    </lineage>
</organism>
<accession>A0ABU3NBI1</accession>
<evidence type="ECO:0000313" key="1">
    <source>
        <dbReference type="EMBL" id="MDT8878548.1"/>
    </source>
</evidence>
<dbReference type="RefSeq" id="WP_315585471.1">
    <property type="nucleotide sequence ID" value="NZ_JAVXUR010000001.1"/>
</dbReference>
<evidence type="ECO:0000313" key="2">
    <source>
        <dbReference type="Proteomes" id="UP001255917"/>
    </source>
</evidence>
<protein>
    <submittedName>
        <fullName evidence="1">CC/Se motif family (Seleno)protein</fullName>
    </submittedName>
</protein>
<name>A0ABU3NBI1_9GAMM</name>
<dbReference type="NCBIfam" id="NF041239">
    <property type="entry name" value="Moor_selen_rel"/>
    <property type="match status" value="1"/>
</dbReference>
<dbReference type="InterPro" id="IPR049744">
    <property type="entry name" value="CC/Se_fam"/>
</dbReference>
<proteinExistence type="predicted"/>
<dbReference type="Proteomes" id="UP001255917">
    <property type="component" value="Unassembled WGS sequence"/>
</dbReference>